<dbReference type="PANTHER" id="PTHR30417">
    <property type="entry name" value="N-ACETYLMURAMOYL-L-ALANINE AMIDASE AMID"/>
    <property type="match status" value="1"/>
</dbReference>
<proteinExistence type="predicted"/>
<dbReference type="PANTHER" id="PTHR30417:SF1">
    <property type="entry name" value="N-ACETYLMURAMOYL-L-ALANINE AMIDASE AMID"/>
    <property type="match status" value="1"/>
</dbReference>
<protein>
    <recommendedName>
        <fullName evidence="2">N-acetylmuramoyl-L-alanine amidase</fullName>
        <ecNumber evidence="2">3.5.1.28</ecNumber>
    </recommendedName>
</protein>
<organism evidence="6 7">
    <name type="scientific">Pseudohalocynthiibacter aestuariivivens</name>
    <dbReference type="NCBI Taxonomy" id="1591409"/>
    <lineage>
        <taxon>Bacteria</taxon>
        <taxon>Pseudomonadati</taxon>
        <taxon>Pseudomonadota</taxon>
        <taxon>Alphaproteobacteria</taxon>
        <taxon>Rhodobacterales</taxon>
        <taxon>Paracoccaceae</taxon>
        <taxon>Pseudohalocynthiibacter</taxon>
    </lineage>
</organism>
<keyword evidence="7" id="KW-1185">Reference proteome</keyword>
<evidence type="ECO:0000256" key="2">
    <source>
        <dbReference type="ARBA" id="ARBA00011901"/>
    </source>
</evidence>
<dbReference type="GO" id="GO:0008745">
    <property type="term" value="F:N-acetylmuramoyl-L-alanine amidase activity"/>
    <property type="evidence" value="ECO:0007669"/>
    <property type="project" value="UniProtKB-EC"/>
</dbReference>
<evidence type="ECO:0000256" key="1">
    <source>
        <dbReference type="ARBA" id="ARBA00001561"/>
    </source>
</evidence>
<keyword evidence="3 6" id="KW-0378">Hydrolase</keyword>
<evidence type="ECO:0000256" key="3">
    <source>
        <dbReference type="ARBA" id="ARBA00022801"/>
    </source>
</evidence>
<feature type="domain" description="N-acetylmuramoyl-L-alanine amidase" evidence="5">
    <location>
        <begin position="8"/>
        <end position="141"/>
    </location>
</feature>
<dbReference type="Proteomes" id="UP001589683">
    <property type="component" value="Unassembled WGS sequence"/>
</dbReference>
<dbReference type="Pfam" id="PF01510">
    <property type="entry name" value="Amidase_2"/>
    <property type="match status" value="1"/>
</dbReference>
<comment type="catalytic activity">
    <reaction evidence="1">
        <text>Hydrolyzes the link between N-acetylmuramoyl residues and L-amino acid residues in certain cell-wall glycopeptides.</text>
        <dbReference type="EC" id="3.5.1.28"/>
    </reaction>
</comment>
<dbReference type="CDD" id="cd06583">
    <property type="entry name" value="PGRP"/>
    <property type="match status" value="1"/>
</dbReference>
<dbReference type="SMART" id="SM00644">
    <property type="entry name" value="Ami_2"/>
    <property type="match status" value="1"/>
</dbReference>
<dbReference type="RefSeq" id="WP_213887380.1">
    <property type="nucleotide sequence ID" value="NZ_JAGFNU010000001.1"/>
</dbReference>
<evidence type="ECO:0000256" key="4">
    <source>
        <dbReference type="ARBA" id="ARBA00023316"/>
    </source>
</evidence>
<evidence type="ECO:0000313" key="7">
    <source>
        <dbReference type="Proteomes" id="UP001589683"/>
    </source>
</evidence>
<accession>A0ABV5JB97</accession>
<comment type="caution">
    <text evidence="6">The sequence shown here is derived from an EMBL/GenBank/DDBJ whole genome shotgun (WGS) entry which is preliminary data.</text>
</comment>
<name>A0ABV5JB97_9RHOB</name>
<dbReference type="EC" id="3.5.1.28" evidence="2"/>
<evidence type="ECO:0000313" key="6">
    <source>
        <dbReference type="EMBL" id="MFB9230736.1"/>
    </source>
</evidence>
<dbReference type="SUPFAM" id="SSF55846">
    <property type="entry name" value="N-acetylmuramoyl-L-alanine amidase-like"/>
    <property type="match status" value="1"/>
</dbReference>
<dbReference type="Gene3D" id="3.40.80.10">
    <property type="entry name" value="Peptidoglycan recognition protein-like"/>
    <property type="match status" value="1"/>
</dbReference>
<gene>
    <name evidence="6" type="ORF">ACFFUT_02910</name>
</gene>
<dbReference type="InterPro" id="IPR036505">
    <property type="entry name" value="Amidase/PGRP_sf"/>
</dbReference>
<dbReference type="InterPro" id="IPR051206">
    <property type="entry name" value="NAMLAA_amidase_2"/>
</dbReference>
<evidence type="ECO:0000259" key="5">
    <source>
        <dbReference type="SMART" id="SM00644"/>
    </source>
</evidence>
<sequence>MRLRQVSSPNFGERRGGAKPDMVVIHYTAMESADAACARLCDPQYEVSAHYLIDEFGEVSQLVAEEMRAWHAGSGSWGAVSDVNSRSIGIELANSGFAPFSEGQMQSLENVLTGVMARWSIPPERIIGHSDMSPERKNDPGRRFDWRRFARLGLSVWPDEEECNSPSESAFVSALQGFGYPDVEFGPLCTAFRMRFRPWVTGALTAEDVGAALNLARRFPVDRAPQTT</sequence>
<dbReference type="EMBL" id="JBHMEA010000007">
    <property type="protein sequence ID" value="MFB9230736.1"/>
    <property type="molecule type" value="Genomic_DNA"/>
</dbReference>
<reference evidence="6 7" key="1">
    <citation type="submission" date="2024-09" db="EMBL/GenBank/DDBJ databases">
        <authorList>
            <person name="Sun Q."/>
            <person name="Mori K."/>
        </authorList>
    </citation>
    <scope>NUCLEOTIDE SEQUENCE [LARGE SCALE GENOMIC DNA]</scope>
    <source>
        <strain evidence="6 7">CECT 8726</strain>
    </source>
</reference>
<dbReference type="InterPro" id="IPR002502">
    <property type="entry name" value="Amidase_domain"/>
</dbReference>
<keyword evidence="4" id="KW-0961">Cell wall biogenesis/degradation</keyword>